<dbReference type="EMBL" id="FJOG01000024">
    <property type="protein sequence ID" value="CZR63556.1"/>
    <property type="molecule type" value="Genomic_DNA"/>
</dbReference>
<gene>
    <name evidence="2" type="ORF">PAC_13453</name>
</gene>
<proteinExistence type="predicted"/>
<organism evidence="2 3">
    <name type="scientific">Phialocephala subalpina</name>
    <dbReference type="NCBI Taxonomy" id="576137"/>
    <lineage>
        <taxon>Eukaryota</taxon>
        <taxon>Fungi</taxon>
        <taxon>Dikarya</taxon>
        <taxon>Ascomycota</taxon>
        <taxon>Pezizomycotina</taxon>
        <taxon>Leotiomycetes</taxon>
        <taxon>Helotiales</taxon>
        <taxon>Mollisiaceae</taxon>
        <taxon>Phialocephala</taxon>
        <taxon>Phialocephala fortinii species complex</taxon>
    </lineage>
</organism>
<reference evidence="2 3" key="1">
    <citation type="submission" date="2016-03" db="EMBL/GenBank/DDBJ databases">
        <authorList>
            <person name="Ploux O."/>
        </authorList>
    </citation>
    <scope>NUCLEOTIDE SEQUENCE [LARGE SCALE GENOMIC DNA]</scope>
    <source>
        <strain evidence="2 3">UAMH 11012</strain>
    </source>
</reference>
<keyword evidence="3" id="KW-1185">Reference proteome</keyword>
<dbReference type="AlphaFoldDB" id="A0A1L7XF10"/>
<keyword evidence="1" id="KW-1133">Transmembrane helix</keyword>
<protein>
    <submittedName>
        <fullName evidence="2">Uncharacterized protein</fullName>
    </submittedName>
</protein>
<sequence>MLAATRWYDFGVDFTYTDAIDYNDPMQACIQNIENPSMQRNFEETAIKQVQNGPENPQFRKILLAAATKKAKKKNGSKMSVGFRYAVLALAVSVGATVYFS</sequence>
<dbReference type="OrthoDB" id="10586862at2759"/>
<evidence type="ECO:0000256" key="1">
    <source>
        <dbReference type="SAM" id="Phobius"/>
    </source>
</evidence>
<accession>A0A1L7XF10</accession>
<keyword evidence="1" id="KW-0812">Transmembrane</keyword>
<evidence type="ECO:0000313" key="3">
    <source>
        <dbReference type="Proteomes" id="UP000184330"/>
    </source>
</evidence>
<evidence type="ECO:0000313" key="2">
    <source>
        <dbReference type="EMBL" id="CZR63556.1"/>
    </source>
</evidence>
<name>A0A1L7XF10_9HELO</name>
<feature type="transmembrane region" description="Helical" evidence="1">
    <location>
        <begin position="82"/>
        <end position="100"/>
    </location>
</feature>
<keyword evidence="1" id="KW-0472">Membrane</keyword>
<dbReference type="Proteomes" id="UP000184330">
    <property type="component" value="Unassembled WGS sequence"/>
</dbReference>